<dbReference type="SUPFAM" id="SSF48008">
    <property type="entry name" value="GntR ligand-binding domain-like"/>
    <property type="match status" value="1"/>
</dbReference>
<dbReference type="Gene3D" id="1.10.10.10">
    <property type="entry name" value="Winged helix-like DNA-binding domain superfamily/Winged helix DNA-binding domain"/>
    <property type="match status" value="1"/>
</dbReference>
<dbReference type="SUPFAM" id="SSF46785">
    <property type="entry name" value="Winged helix' DNA-binding domain"/>
    <property type="match status" value="1"/>
</dbReference>
<organism evidence="5 6">
    <name type="scientific">Primorskyibacter flagellatus</name>
    <dbReference type="NCBI Taxonomy" id="1387277"/>
    <lineage>
        <taxon>Bacteria</taxon>
        <taxon>Pseudomonadati</taxon>
        <taxon>Pseudomonadota</taxon>
        <taxon>Alphaproteobacteria</taxon>
        <taxon>Rhodobacterales</taxon>
        <taxon>Roseobacteraceae</taxon>
        <taxon>Primorskyibacter</taxon>
    </lineage>
</organism>
<keyword evidence="3" id="KW-0804">Transcription</keyword>
<dbReference type="Pfam" id="PF07729">
    <property type="entry name" value="FCD"/>
    <property type="match status" value="1"/>
</dbReference>
<keyword evidence="6" id="KW-1185">Reference proteome</keyword>
<evidence type="ECO:0000256" key="1">
    <source>
        <dbReference type="ARBA" id="ARBA00023015"/>
    </source>
</evidence>
<name>A0A1W2AN92_9RHOB</name>
<dbReference type="PANTHER" id="PTHR43537:SF5">
    <property type="entry name" value="UXU OPERON TRANSCRIPTIONAL REGULATOR"/>
    <property type="match status" value="1"/>
</dbReference>
<dbReference type="AlphaFoldDB" id="A0A1W2AN92"/>
<keyword evidence="2" id="KW-0238">DNA-binding</keyword>
<protein>
    <submittedName>
        <fullName evidence="5">Transcriptional regulator, GntR family</fullName>
    </submittedName>
</protein>
<keyword evidence="1" id="KW-0805">Transcription regulation</keyword>
<dbReference type="InterPro" id="IPR011711">
    <property type="entry name" value="GntR_C"/>
</dbReference>
<dbReference type="SMART" id="SM00345">
    <property type="entry name" value="HTH_GNTR"/>
    <property type="match status" value="1"/>
</dbReference>
<dbReference type="STRING" id="1387277.SAMN06295998_103145"/>
<gene>
    <name evidence="5" type="ORF">SAMN06295998_103145</name>
</gene>
<dbReference type="InterPro" id="IPR036390">
    <property type="entry name" value="WH_DNA-bd_sf"/>
</dbReference>
<dbReference type="EMBL" id="FWYD01000003">
    <property type="protein sequence ID" value="SMC62133.1"/>
    <property type="molecule type" value="Genomic_DNA"/>
</dbReference>
<sequence>MTEASERFARMHAALRDRICLLDYTPGTRLSEAELATEFKTSRTPVRRVLARLEDEGLVQTRHGIGTIVTDANIRTMAQTYELRMELAQLAGQLSPRPVRPADLQRLDALCRQTEALVIRPDPRAFAVLNMHLHQFLTSLTSNAALCQVSDRLYYQTARIWLLAIPDLDLLSEVQIFAAEIWQIHTALSTGDLRAVGLLRRAHISMSFKRLGGF</sequence>
<evidence type="ECO:0000313" key="5">
    <source>
        <dbReference type="EMBL" id="SMC62133.1"/>
    </source>
</evidence>
<accession>A0A1W2AN92</accession>
<feature type="domain" description="HTH gntR-type" evidence="4">
    <location>
        <begin position="5"/>
        <end position="72"/>
    </location>
</feature>
<dbReference type="Proteomes" id="UP000192330">
    <property type="component" value="Unassembled WGS sequence"/>
</dbReference>
<evidence type="ECO:0000313" key="6">
    <source>
        <dbReference type="Proteomes" id="UP000192330"/>
    </source>
</evidence>
<reference evidence="5 6" key="1">
    <citation type="submission" date="2017-04" db="EMBL/GenBank/DDBJ databases">
        <authorList>
            <person name="Afonso C.L."/>
            <person name="Miller P.J."/>
            <person name="Scott M.A."/>
            <person name="Spackman E."/>
            <person name="Goraichik I."/>
            <person name="Dimitrov K.M."/>
            <person name="Suarez D.L."/>
            <person name="Swayne D.E."/>
        </authorList>
    </citation>
    <scope>NUCLEOTIDE SEQUENCE [LARGE SCALE GENOMIC DNA]</scope>
    <source>
        <strain evidence="5 6">CGMCC 1.12644</strain>
    </source>
</reference>
<evidence type="ECO:0000256" key="3">
    <source>
        <dbReference type="ARBA" id="ARBA00023163"/>
    </source>
</evidence>
<dbReference type="InterPro" id="IPR000524">
    <property type="entry name" value="Tscrpt_reg_HTH_GntR"/>
</dbReference>
<evidence type="ECO:0000259" key="4">
    <source>
        <dbReference type="PROSITE" id="PS50949"/>
    </source>
</evidence>
<proteinExistence type="predicted"/>
<dbReference type="GO" id="GO:0003677">
    <property type="term" value="F:DNA binding"/>
    <property type="evidence" value="ECO:0007669"/>
    <property type="project" value="UniProtKB-KW"/>
</dbReference>
<dbReference type="InterPro" id="IPR036388">
    <property type="entry name" value="WH-like_DNA-bd_sf"/>
</dbReference>
<dbReference type="GO" id="GO:0003700">
    <property type="term" value="F:DNA-binding transcription factor activity"/>
    <property type="evidence" value="ECO:0007669"/>
    <property type="project" value="InterPro"/>
</dbReference>
<dbReference type="Pfam" id="PF00392">
    <property type="entry name" value="GntR"/>
    <property type="match status" value="1"/>
</dbReference>
<dbReference type="PROSITE" id="PS50949">
    <property type="entry name" value="HTH_GNTR"/>
    <property type="match status" value="1"/>
</dbReference>
<dbReference type="PRINTS" id="PR00035">
    <property type="entry name" value="HTHGNTR"/>
</dbReference>
<dbReference type="PANTHER" id="PTHR43537">
    <property type="entry name" value="TRANSCRIPTIONAL REGULATOR, GNTR FAMILY"/>
    <property type="match status" value="1"/>
</dbReference>
<dbReference type="InterPro" id="IPR008920">
    <property type="entry name" value="TF_FadR/GntR_C"/>
</dbReference>
<dbReference type="CDD" id="cd07377">
    <property type="entry name" value="WHTH_GntR"/>
    <property type="match status" value="1"/>
</dbReference>
<dbReference type="SMART" id="SM00895">
    <property type="entry name" value="FCD"/>
    <property type="match status" value="1"/>
</dbReference>
<dbReference type="Gene3D" id="1.20.120.530">
    <property type="entry name" value="GntR ligand-binding domain-like"/>
    <property type="match status" value="1"/>
</dbReference>
<evidence type="ECO:0000256" key="2">
    <source>
        <dbReference type="ARBA" id="ARBA00023125"/>
    </source>
</evidence>